<reference evidence="2" key="1">
    <citation type="submission" date="2020-10" db="EMBL/GenBank/DDBJ databases">
        <authorList>
            <person name="Gilroy R."/>
        </authorList>
    </citation>
    <scope>NUCLEOTIDE SEQUENCE</scope>
    <source>
        <strain evidence="2">ChiSjej4B22-8148</strain>
    </source>
</reference>
<dbReference type="PANTHER" id="PTHR32329">
    <property type="entry name" value="BIFUNCTIONAL PROTEIN [INCLUDES 2-HYDROXYACYL-COA DEHYDRATASE (N-TER) AND ITS ACTIVATOR DOMAIN (C_TERM)-RELATED"/>
    <property type="match status" value="1"/>
</dbReference>
<organism evidence="2 3">
    <name type="scientific">Candidatus Choladousia intestinavium</name>
    <dbReference type="NCBI Taxonomy" id="2840727"/>
    <lineage>
        <taxon>Bacteria</taxon>
        <taxon>Bacillati</taxon>
        <taxon>Bacillota</taxon>
        <taxon>Clostridia</taxon>
        <taxon>Lachnospirales</taxon>
        <taxon>Lachnospiraceae</taxon>
        <taxon>Lachnospiraceae incertae sedis</taxon>
        <taxon>Candidatus Choladousia</taxon>
    </lineage>
</organism>
<dbReference type="InterPro" id="IPR018709">
    <property type="entry name" value="CoA_activase_DUF2229"/>
</dbReference>
<dbReference type="Proteomes" id="UP000886757">
    <property type="component" value="Unassembled WGS sequence"/>
</dbReference>
<dbReference type="AlphaFoldDB" id="A0A9D1D874"/>
<protein>
    <recommendedName>
        <fullName evidence="1">DUF2229 domain-containing protein</fullName>
    </recommendedName>
</protein>
<dbReference type="PANTHER" id="PTHR32329:SF2">
    <property type="entry name" value="BIFUNCTIONAL PROTEIN [INCLUDES 2-HYDROXYACYL-COA DEHYDRATASE (N-TER) AND ITS ACTIVATOR DOMAIN (C_TERM)"/>
    <property type="match status" value="1"/>
</dbReference>
<feature type="domain" description="DUF2229" evidence="1">
    <location>
        <begin position="6"/>
        <end position="210"/>
    </location>
</feature>
<evidence type="ECO:0000313" key="2">
    <source>
        <dbReference type="EMBL" id="HIR12689.1"/>
    </source>
</evidence>
<dbReference type="Gene3D" id="3.40.50.11900">
    <property type="match status" value="1"/>
</dbReference>
<name>A0A9D1D874_9FIRM</name>
<reference evidence="2" key="2">
    <citation type="journal article" date="2021" name="PeerJ">
        <title>Extensive microbial diversity within the chicken gut microbiome revealed by metagenomics and culture.</title>
        <authorList>
            <person name="Gilroy R."/>
            <person name="Ravi A."/>
            <person name="Getino M."/>
            <person name="Pursley I."/>
            <person name="Horton D.L."/>
            <person name="Alikhan N.F."/>
            <person name="Baker D."/>
            <person name="Gharbi K."/>
            <person name="Hall N."/>
            <person name="Watson M."/>
            <person name="Adriaenssens E.M."/>
            <person name="Foster-Nyarko E."/>
            <person name="Jarju S."/>
            <person name="Secka A."/>
            <person name="Antonio M."/>
            <person name="Oren A."/>
            <person name="Chaudhuri R.R."/>
            <person name="La Ragione R."/>
            <person name="Hildebrand F."/>
            <person name="Pallen M.J."/>
        </authorList>
    </citation>
    <scope>NUCLEOTIDE SEQUENCE</scope>
    <source>
        <strain evidence="2">ChiSjej4B22-8148</strain>
    </source>
</reference>
<dbReference type="Pfam" id="PF09989">
    <property type="entry name" value="DUF2229"/>
    <property type="match status" value="1"/>
</dbReference>
<dbReference type="EMBL" id="DVGK01000029">
    <property type="protein sequence ID" value="HIR12689.1"/>
    <property type="molecule type" value="Genomic_DNA"/>
</dbReference>
<comment type="caution">
    <text evidence="2">The sequence shown here is derived from an EMBL/GenBank/DDBJ whole genome shotgun (WGS) entry which is preliminary data.</text>
</comment>
<evidence type="ECO:0000259" key="1">
    <source>
        <dbReference type="Pfam" id="PF09989"/>
    </source>
</evidence>
<sequence length="313" mass="36066">MGEIHKIGIPRGLMAYRDGILWREFFQQLGFECLVSPRSNKQFLEQGTARAVDETCLPFKMYLGHVMWLTDKCDAIFIPRMGGYSNREKMCTRFEALPDLAGNIFRDEQIRILTVSYDWYEKTTEEKVYLELGESLGRPRKQVKKAYAAAKKRQDTWLKTREKKQQKSLDSGRFKILLAGHPYVLHDECMGGELEEILKKLDAEVLYTDYVNRESALKKSYEFSKVMPWLISREITGASFILKKKIDGMILVSAYPCGTDSLVYDMLLRKMKELPMLNLTLDAQSGTAGLETRVESFIDIIRYQKAGGYGNQI</sequence>
<dbReference type="InterPro" id="IPR051805">
    <property type="entry name" value="Dehydratase_Activator_Redct"/>
</dbReference>
<accession>A0A9D1D874</accession>
<gene>
    <name evidence="2" type="ORF">IAB31_02055</name>
</gene>
<evidence type="ECO:0000313" key="3">
    <source>
        <dbReference type="Proteomes" id="UP000886757"/>
    </source>
</evidence>
<proteinExistence type="predicted"/>